<dbReference type="EnsemblMetazoa" id="GPAI025169-RA">
    <property type="protein sequence ID" value="GPAI025169-PA"/>
    <property type="gene ID" value="GPAI025169"/>
</dbReference>
<dbReference type="STRING" id="7398.A0A1A9ZU58"/>
<organism evidence="3 4">
    <name type="scientific">Glossina pallidipes</name>
    <name type="common">Tsetse fly</name>
    <dbReference type="NCBI Taxonomy" id="7398"/>
    <lineage>
        <taxon>Eukaryota</taxon>
        <taxon>Metazoa</taxon>
        <taxon>Ecdysozoa</taxon>
        <taxon>Arthropoda</taxon>
        <taxon>Hexapoda</taxon>
        <taxon>Insecta</taxon>
        <taxon>Pterygota</taxon>
        <taxon>Neoptera</taxon>
        <taxon>Endopterygota</taxon>
        <taxon>Diptera</taxon>
        <taxon>Brachycera</taxon>
        <taxon>Muscomorpha</taxon>
        <taxon>Hippoboscoidea</taxon>
        <taxon>Glossinidae</taxon>
        <taxon>Glossina</taxon>
    </lineage>
</organism>
<reference evidence="3" key="2">
    <citation type="submission" date="2020-05" db="UniProtKB">
        <authorList>
            <consortium name="EnsemblMetazoa"/>
        </authorList>
    </citation>
    <scope>IDENTIFICATION</scope>
    <source>
        <strain evidence="3">IAEA</strain>
    </source>
</reference>
<name>A0A1A9ZU58_GLOPL</name>
<evidence type="ECO:0000313" key="4">
    <source>
        <dbReference type="Proteomes" id="UP000092445"/>
    </source>
</evidence>
<feature type="region of interest" description="Disordered" evidence="1">
    <location>
        <begin position="1"/>
        <end position="24"/>
    </location>
</feature>
<protein>
    <submittedName>
        <fullName evidence="3">Uncharacterized protein</fullName>
    </submittedName>
</protein>
<keyword evidence="2" id="KW-0472">Membrane</keyword>
<dbReference type="AlphaFoldDB" id="A0A1A9ZU58"/>
<evidence type="ECO:0000256" key="1">
    <source>
        <dbReference type="SAM" id="MobiDB-lite"/>
    </source>
</evidence>
<dbReference type="Proteomes" id="UP000092445">
    <property type="component" value="Unassembled WGS sequence"/>
</dbReference>
<evidence type="ECO:0000313" key="3">
    <source>
        <dbReference type="EnsemblMetazoa" id="GPAI025169-PA"/>
    </source>
</evidence>
<feature type="compositionally biased region" description="Basic and acidic residues" evidence="1">
    <location>
        <begin position="14"/>
        <end position="23"/>
    </location>
</feature>
<evidence type="ECO:0000256" key="2">
    <source>
        <dbReference type="SAM" id="Phobius"/>
    </source>
</evidence>
<keyword evidence="4" id="KW-1185">Reference proteome</keyword>
<feature type="transmembrane region" description="Helical" evidence="2">
    <location>
        <begin position="371"/>
        <end position="389"/>
    </location>
</feature>
<feature type="compositionally biased region" description="Polar residues" evidence="1">
    <location>
        <begin position="1"/>
        <end position="13"/>
    </location>
</feature>
<reference evidence="4" key="1">
    <citation type="submission" date="2014-03" db="EMBL/GenBank/DDBJ databases">
        <authorList>
            <person name="Aksoy S."/>
            <person name="Warren W."/>
            <person name="Wilson R.K."/>
        </authorList>
    </citation>
    <scope>NUCLEOTIDE SEQUENCE [LARGE SCALE GENOMIC DNA]</scope>
    <source>
        <strain evidence="4">IAEA</strain>
    </source>
</reference>
<keyword evidence="2" id="KW-1133">Transmembrane helix</keyword>
<proteinExistence type="predicted"/>
<sequence>MTISKKFNRLSKNAKSEISDQKNKSKKITATMSLIAANNCGDDNTRSTGNGLLEESKVYNKYDKLLDATKITRTEMLTASATRQQMYEYNKDNMQQHLTTDTTQLSPSVFSFATTSTKSTTITTTTTTTTTTATATAVTSAPTTEIKSDRKNTHSWRFDRVIGGISDVIKSGHDEENDDGLLRRLDDNKNRWQISNPPSPPYHYMTSRGFDDASDRYFLSNAFPAKANANILPSTSVATILPTFVSVSTRLLPAIQSATNVSVPMQQQKQSLLSHSKSTSSELLLPPDDDSYSVSVSPSHLNTVSSSSSSYYQHPLSSSSNSSAYLTTPSATASASASPSPSSLFCNCCNNFIARCCFGSPFVKAVNVRRCVLALFAITVMTIFYYTHYVDTGVFVGYA</sequence>
<dbReference type="VEuPathDB" id="VectorBase:GPAI025169"/>
<keyword evidence="2" id="KW-0812">Transmembrane</keyword>
<accession>A0A1A9ZU58</accession>